<feature type="region of interest" description="Disordered" evidence="1">
    <location>
        <begin position="487"/>
        <end position="637"/>
    </location>
</feature>
<feature type="compositionally biased region" description="Low complexity" evidence="1">
    <location>
        <begin position="453"/>
        <end position="472"/>
    </location>
</feature>
<feature type="compositionally biased region" description="Low complexity" evidence="1">
    <location>
        <begin position="396"/>
        <end position="405"/>
    </location>
</feature>
<gene>
    <name evidence="2" type="ORF">OH76DRAFT_85697</name>
</gene>
<proteinExistence type="predicted"/>
<dbReference type="AlphaFoldDB" id="A0A371CR19"/>
<feature type="region of interest" description="Disordered" evidence="1">
    <location>
        <begin position="666"/>
        <end position="728"/>
    </location>
</feature>
<feature type="compositionally biased region" description="Low complexity" evidence="1">
    <location>
        <begin position="558"/>
        <end position="578"/>
    </location>
</feature>
<feature type="compositionally biased region" description="Pro residues" evidence="1">
    <location>
        <begin position="542"/>
        <end position="557"/>
    </location>
</feature>
<feature type="region of interest" description="Disordered" evidence="1">
    <location>
        <begin position="393"/>
        <end position="472"/>
    </location>
</feature>
<feature type="compositionally biased region" description="Pro residues" evidence="1">
    <location>
        <begin position="702"/>
        <end position="714"/>
    </location>
</feature>
<keyword evidence="3" id="KW-1185">Reference proteome</keyword>
<feature type="compositionally biased region" description="Polar residues" evidence="1">
    <location>
        <begin position="11"/>
        <end position="38"/>
    </location>
</feature>
<feature type="compositionally biased region" description="Low complexity" evidence="1">
    <location>
        <begin position="530"/>
        <end position="541"/>
    </location>
</feature>
<sequence>MDPRPSRASRRTNLFSFAFSDNRSAHQQEGPSTSSAQESRSPSQPSPDLSRSSSGRSARPRASSSLDILPRLVLVGLAPDGDMRSSRPRDPPSKPKPLTVLKLSGSSFLDTVVRDDKNKDPLYIIETTGETTVIYRLDHPRDEAVKAATIQWPVHPVRTRGKSGRSVQIGNGSWREAEDLLKSGPLGNTAIRKFNIPHYPNSLKWKLIPGNCFCCVTSAIKGPVAVLDAATLSAPPRIKIYDTLIERETARSQDNYKGIPTILLDYLIVTSFLLVTDVQEWLDRPREARIPGSNSYTIQRWLALIHHRPAPPEPDHPTVDLSLTVPSTPPHSATYPSPGGMWETQSGVTALSGSTGSGSGASYLGEPFTPITPATSAHSSAFFPRSVEDAPPVPLVPGSSSGSSPFAFNVESSRQRERPKSNPHALSHSPNSSTSTTQPPAQTAQGEGDEDLTPLPRTRPPQTLSLPAGVQGSSSVLSSVHLPMSAPTSPYPATSAGSPLASSLRSGRRQLPTPPGPIPAHSFAQPWLYPSSSSSSATAPPDADPSPSSPITSPPTPTSAMSNLSARAARASMRGSLRTAAIPPPPPPPQHSIPLPPKLAQEQQGYAADMGARPRTAPELNSSGRRRHSAGEFGEYEASPSVHPYAAAAHTMSGIERDEMVGRMQSMRVSGQPGPSSMGGHVRAPSQPAPDYDTHSFVNMSPPVPPLPPLPIPPGTSGSSGMRSPPTGRRVLTVVNADAGSMPVEDPGRRVPQRDARLQVVQQLPPRMSYTESVYELPPPAYDAIDFSVPPVPPSNSGRLPSLQPSHAQPVEAGFEGQRGS</sequence>
<feature type="compositionally biased region" description="Polar residues" evidence="1">
    <location>
        <begin position="795"/>
        <end position="807"/>
    </location>
</feature>
<name>A0A371CR19_9APHY</name>
<evidence type="ECO:0000313" key="3">
    <source>
        <dbReference type="Proteomes" id="UP000256964"/>
    </source>
</evidence>
<feature type="compositionally biased region" description="Low complexity" evidence="1">
    <location>
        <begin position="39"/>
        <end position="65"/>
    </location>
</feature>
<evidence type="ECO:0000256" key="1">
    <source>
        <dbReference type="SAM" id="MobiDB-lite"/>
    </source>
</evidence>
<dbReference type="EMBL" id="KZ857478">
    <property type="protein sequence ID" value="RDX42734.1"/>
    <property type="molecule type" value="Genomic_DNA"/>
</dbReference>
<feature type="compositionally biased region" description="Low complexity" evidence="1">
    <location>
        <begin position="429"/>
        <end position="445"/>
    </location>
</feature>
<reference evidence="2 3" key="1">
    <citation type="journal article" date="2018" name="Biotechnol. Biofuels">
        <title>Integrative visual omics of the white-rot fungus Polyporus brumalis exposes the biotechnological potential of its oxidative enzymes for delignifying raw plant biomass.</title>
        <authorList>
            <person name="Miyauchi S."/>
            <person name="Rancon A."/>
            <person name="Drula E."/>
            <person name="Hage H."/>
            <person name="Chaduli D."/>
            <person name="Favel A."/>
            <person name="Grisel S."/>
            <person name="Henrissat B."/>
            <person name="Herpoel-Gimbert I."/>
            <person name="Ruiz-Duenas F.J."/>
            <person name="Chevret D."/>
            <person name="Hainaut M."/>
            <person name="Lin J."/>
            <person name="Wang M."/>
            <person name="Pangilinan J."/>
            <person name="Lipzen A."/>
            <person name="Lesage-Meessen L."/>
            <person name="Navarro D."/>
            <person name="Riley R."/>
            <person name="Grigoriev I.V."/>
            <person name="Zhou S."/>
            <person name="Raouche S."/>
            <person name="Rosso M.N."/>
        </authorList>
    </citation>
    <scope>NUCLEOTIDE SEQUENCE [LARGE SCALE GENOMIC DNA]</scope>
    <source>
        <strain evidence="2 3">BRFM 1820</strain>
    </source>
</reference>
<feature type="compositionally biased region" description="Pro residues" evidence="1">
    <location>
        <begin position="582"/>
        <end position="597"/>
    </location>
</feature>
<feature type="region of interest" description="Disordered" evidence="1">
    <location>
        <begin position="78"/>
        <end position="98"/>
    </location>
</feature>
<feature type="region of interest" description="Disordered" evidence="1">
    <location>
        <begin position="788"/>
        <end position="821"/>
    </location>
</feature>
<feature type="compositionally biased region" description="Polar residues" evidence="1">
    <location>
        <begin position="487"/>
        <end position="505"/>
    </location>
</feature>
<organism evidence="2 3">
    <name type="scientific">Lentinus brumalis</name>
    <dbReference type="NCBI Taxonomy" id="2498619"/>
    <lineage>
        <taxon>Eukaryota</taxon>
        <taxon>Fungi</taxon>
        <taxon>Dikarya</taxon>
        <taxon>Basidiomycota</taxon>
        <taxon>Agaricomycotina</taxon>
        <taxon>Agaricomycetes</taxon>
        <taxon>Polyporales</taxon>
        <taxon>Polyporaceae</taxon>
        <taxon>Lentinus</taxon>
    </lineage>
</organism>
<accession>A0A371CR19</accession>
<feature type="region of interest" description="Disordered" evidence="1">
    <location>
        <begin position="1"/>
        <end position="65"/>
    </location>
</feature>
<protein>
    <submittedName>
        <fullName evidence="2">Uncharacterized protein</fullName>
    </submittedName>
</protein>
<dbReference type="OrthoDB" id="3270497at2759"/>
<dbReference type="Proteomes" id="UP000256964">
    <property type="component" value="Unassembled WGS sequence"/>
</dbReference>
<feature type="compositionally biased region" description="Basic and acidic residues" evidence="1">
    <location>
        <begin position="81"/>
        <end position="93"/>
    </location>
</feature>
<evidence type="ECO:0000313" key="2">
    <source>
        <dbReference type="EMBL" id="RDX42734.1"/>
    </source>
</evidence>